<reference evidence="3" key="1">
    <citation type="journal article" date="2022" name="Front. Genet.">
        <title>Chromosome-Scale Assembly of the Dendrobium nobile Genome Provides Insights Into the Molecular Mechanism of the Biosynthesis of the Medicinal Active Ingredient of Dendrobium.</title>
        <authorList>
            <person name="Xu Q."/>
            <person name="Niu S.-C."/>
            <person name="Li K.-L."/>
            <person name="Zheng P.-J."/>
            <person name="Zhang X.-J."/>
            <person name="Jia Y."/>
            <person name="Liu Y."/>
            <person name="Niu Y.-X."/>
            <person name="Yu L.-H."/>
            <person name="Chen D.-F."/>
            <person name="Zhang G.-Q."/>
        </authorList>
    </citation>
    <scope>NUCLEOTIDE SEQUENCE</scope>
    <source>
        <tissue evidence="3">Leaf</tissue>
    </source>
</reference>
<sequence length="239" mass="25977">MGFYYMISWIALLALSHICFSAAYDSTNQNHPPSAMIVGTVYCDTCFHQNSSRNYQLISGASVMVDCSNQTTKTSFRKAVKTDNDGVFRVQLPSEIGKHVKKIKGCSVKLQSSNEPFCAVAASATSSSFHLKSTTNKIHVFSSGFFTFRPLNQPELCYQRPSVEGSSNFEASKDTIPSSPLPSVNISPLLPLLPPLPTLPTLPPLPNLPNIPQLPPPATPSNPLIPGIPKQFPTNETKP</sequence>
<evidence type="ECO:0000313" key="3">
    <source>
        <dbReference type="EMBL" id="KAI0527202.1"/>
    </source>
</evidence>
<evidence type="ECO:0008006" key="5">
    <source>
        <dbReference type="Google" id="ProtNLM"/>
    </source>
</evidence>
<evidence type="ECO:0000256" key="1">
    <source>
        <dbReference type="SAM" id="MobiDB-lite"/>
    </source>
</evidence>
<dbReference type="Pfam" id="PF01190">
    <property type="entry name" value="Pollen_Ole_e_1"/>
    <property type="match status" value="1"/>
</dbReference>
<feature type="chain" id="PRO_5035745184" description="Pollen Ole e 1 allergen and extensin family protein" evidence="2">
    <location>
        <begin position="24"/>
        <end position="239"/>
    </location>
</feature>
<feature type="signal peptide" evidence="2">
    <location>
        <begin position="1"/>
        <end position="23"/>
    </location>
</feature>
<keyword evidence="2" id="KW-0732">Signal</keyword>
<proteinExistence type="predicted"/>
<comment type="caution">
    <text evidence="3">The sequence shown here is derived from an EMBL/GenBank/DDBJ whole genome shotgun (WGS) entry which is preliminary data.</text>
</comment>
<organism evidence="3 4">
    <name type="scientific">Dendrobium nobile</name>
    <name type="common">Orchid</name>
    <dbReference type="NCBI Taxonomy" id="94219"/>
    <lineage>
        <taxon>Eukaryota</taxon>
        <taxon>Viridiplantae</taxon>
        <taxon>Streptophyta</taxon>
        <taxon>Embryophyta</taxon>
        <taxon>Tracheophyta</taxon>
        <taxon>Spermatophyta</taxon>
        <taxon>Magnoliopsida</taxon>
        <taxon>Liliopsida</taxon>
        <taxon>Asparagales</taxon>
        <taxon>Orchidaceae</taxon>
        <taxon>Epidendroideae</taxon>
        <taxon>Malaxideae</taxon>
        <taxon>Dendrobiinae</taxon>
        <taxon>Dendrobium</taxon>
    </lineage>
</organism>
<evidence type="ECO:0000313" key="4">
    <source>
        <dbReference type="Proteomes" id="UP000829196"/>
    </source>
</evidence>
<dbReference type="PANTHER" id="PTHR47273">
    <property type="entry name" value="EXPRESSED PROTEIN"/>
    <property type="match status" value="1"/>
</dbReference>
<dbReference type="EMBL" id="JAGYWB010000003">
    <property type="protein sequence ID" value="KAI0527202.1"/>
    <property type="molecule type" value="Genomic_DNA"/>
</dbReference>
<evidence type="ECO:0000256" key="2">
    <source>
        <dbReference type="SAM" id="SignalP"/>
    </source>
</evidence>
<name>A0A8T3C7W7_DENNO</name>
<protein>
    <recommendedName>
        <fullName evidence="5">Pollen Ole e 1 allergen and extensin family protein</fullName>
    </recommendedName>
</protein>
<dbReference type="PANTHER" id="PTHR47273:SF4">
    <property type="entry name" value="EXPRESSED PROTEIN"/>
    <property type="match status" value="1"/>
</dbReference>
<keyword evidence="4" id="KW-1185">Reference proteome</keyword>
<gene>
    <name evidence="3" type="ORF">KFK09_002801</name>
</gene>
<dbReference type="SMR" id="A0A8T3C7W7"/>
<dbReference type="OrthoDB" id="1935547at2759"/>
<dbReference type="AlphaFoldDB" id="A0A8T3C7W7"/>
<feature type="region of interest" description="Disordered" evidence="1">
    <location>
        <begin position="207"/>
        <end position="239"/>
    </location>
</feature>
<accession>A0A8T3C7W7</accession>
<feature type="compositionally biased region" description="Pro residues" evidence="1">
    <location>
        <begin position="207"/>
        <end position="220"/>
    </location>
</feature>
<dbReference type="Proteomes" id="UP000829196">
    <property type="component" value="Unassembled WGS sequence"/>
</dbReference>